<gene>
    <name evidence="1" type="ORF">RRG08_047443</name>
</gene>
<name>A0AAE0YUG8_9GAST</name>
<sequence>MEEQIKGCKALLLSSSSSHFDLLVRTIVKLAPRFEQPLFIEVLQATNGPARSPSYITGVISAISVPLGAGSSPRSARLASVHRSQMAGEIARIAARGTFVSVVPKDSCPERSYIKIVTSEKQRLLMLESDAPISITSPMRSSCL</sequence>
<keyword evidence="2" id="KW-1185">Reference proteome</keyword>
<protein>
    <submittedName>
        <fullName evidence="1">Uncharacterized protein</fullName>
    </submittedName>
</protein>
<dbReference type="EMBL" id="JAWDGP010005399">
    <property type="protein sequence ID" value="KAK3757252.1"/>
    <property type="molecule type" value="Genomic_DNA"/>
</dbReference>
<reference evidence="1" key="1">
    <citation type="journal article" date="2023" name="G3 (Bethesda)">
        <title>A reference genome for the long-term kleptoplast-retaining sea slug Elysia crispata morphotype clarki.</title>
        <authorList>
            <person name="Eastman K.E."/>
            <person name="Pendleton A.L."/>
            <person name="Shaikh M.A."/>
            <person name="Suttiyut T."/>
            <person name="Ogas R."/>
            <person name="Tomko P."/>
            <person name="Gavelis G."/>
            <person name="Widhalm J.R."/>
            <person name="Wisecaver J.H."/>
        </authorList>
    </citation>
    <scope>NUCLEOTIDE SEQUENCE</scope>
    <source>
        <strain evidence="1">ECLA1</strain>
    </source>
</reference>
<comment type="caution">
    <text evidence="1">The sequence shown here is derived from an EMBL/GenBank/DDBJ whole genome shotgun (WGS) entry which is preliminary data.</text>
</comment>
<evidence type="ECO:0000313" key="2">
    <source>
        <dbReference type="Proteomes" id="UP001283361"/>
    </source>
</evidence>
<accession>A0AAE0YUG8</accession>
<organism evidence="1 2">
    <name type="scientific">Elysia crispata</name>
    <name type="common">lettuce slug</name>
    <dbReference type="NCBI Taxonomy" id="231223"/>
    <lineage>
        <taxon>Eukaryota</taxon>
        <taxon>Metazoa</taxon>
        <taxon>Spiralia</taxon>
        <taxon>Lophotrochozoa</taxon>
        <taxon>Mollusca</taxon>
        <taxon>Gastropoda</taxon>
        <taxon>Heterobranchia</taxon>
        <taxon>Euthyneura</taxon>
        <taxon>Panpulmonata</taxon>
        <taxon>Sacoglossa</taxon>
        <taxon>Placobranchoidea</taxon>
        <taxon>Plakobranchidae</taxon>
        <taxon>Elysia</taxon>
    </lineage>
</organism>
<proteinExistence type="predicted"/>
<evidence type="ECO:0000313" key="1">
    <source>
        <dbReference type="EMBL" id="KAK3757252.1"/>
    </source>
</evidence>
<dbReference type="AlphaFoldDB" id="A0AAE0YUG8"/>
<dbReference type="Proteomes" id="UP001283361">
    <property type="component" value="Unassembled WGS sequence"/>
</dbReference>